<sequence>MPPSPPHRPGGRGSHRSPRHGAAPRARAAPAPCRRAARAGPRPPCRYHPAAIRRPPAPFPTHPASCLFPRRRRAGDTTMRTRTPETVMHEQYALPGTTLEALETFLDSEANAHGLDFMGAHGFLTALTVGPRGTLDDDALAAFFEDEQPLPDAAASDALREQLRAWQKSIHAVLYHGSRLELPCTLTAHPTEPNELSDWCVGFMEALFLDEDRWYAADEDEIADLTLPMVVLSDLVDDPDLQVLRRDRKLLKDMTSQIPELITALYLLFHAPDA</sequence>
<comment type="caution">
    <text evidence="2">The sequence shown here is derived from an EMBL/GenBank/DDBJ whole genome shotgun (WGS) entry which is preliminary data.</text>
</comment>
<keyword evidence="3" id="KW-1185">Reference proteome</keyword>
<proteinExistence type="predicted"/>
<dbReference type="Gene3D" id="1.20.120.740">
    <property type="entry name" value="YgfB uncharacterised protein family UPF0149, PF03695"/>
    <property type="match status" value="1"/>
</dbReference>
<dbReference type="InterPro" id="IPR011978">
    <property type="entry name" value="YgfB-like"/>
</dbReference>
<protein>
    <recommendedName>
        <fullName evidence="4">YecA family protein</fullName>
    </recommendedName>
</protein>
<dbReference type="AlphaFoldDB" id="A0A2P6ASJ0"/>
<dbReference type="Pfam" id="PF03695">
    <property type="entry name" value="UPF0149"/>
    <property type="match status" value="1"/>
</dbReference>
<dbReference type="SUPFAM" id="SSF101327">
    <property type="entry name" value="YgfB-like"/>
    <property type="match status" value="1"/>
</dbReference>
<name>A0A2P6ASJ0_9GAMM</name>
<organism evidence="2 3">
    <name type="scientific">Amnimonas aquatica</name>
    <dbReference type="NCBI Taxonomy" id="2094561"/>
    <lineage>
        <taxon>Bacteria</taxon>
        <taxon>Pseudomonadati</taxon>
        <taxon>Pseudomonadota</taxon>
        <taxon>Gammaproteobacteria</taxon>
        <taxon>Moraxellales</taxon>
        <taxon>Moraxellaceae</taxon>
        <taxon>Amnimonas</taxon>
    </lineage>
</organism>
<evidence type="ECO:0000313" key="2">
    <source>
        <dbReference type="EMBL" id="PQA42622.1"/>
    </source>
</evidence>
<accession>A0A2P6ASJ0</accession>
<evidence type="ECO:0000256" key="1">
    <source>
        <dbReference type="SAM" id="MobiDB-lite"/>
    </source>
</evidence>
<dbReference type="InterPro" id="IPR036255">
    <property type="entry name" value="YgfB-like_sf"/>
</dbReference>
<evidence type="ECO:0008006" key="4">
    <source>
        <dbReference type="Google" id="ProtNLM"/>
    </source>
</evidence>
<dbReference type="EMBL" id="PTQZ01000115">
    <property type="protein sequence ID" value="PQA42622.1"/>
    <property type="molecule type" value="Genomic_DNA"/>
</dbReference>
<reference evidence="3" key="1">
    <citation type="submission" date="2018-02" db="EMBL/GenBank/DDBJ databases">
        <title>Genome sequencing of Solimonas sp. HR-BB.</title>
        <authorList>
            <person name="Lee Y."/>
            <person name="Jeon C.O."/>
        </authorList>
    </citation>
    <scope>NUCLEOTIDE SEQUENCE [LARGE SCALE GENOMIC DNA]</scope>
    <source>
        <strain evidence="3">HR-E</strain>
    </source>
</reference>
<evidence type="ECO:0000313" key="3">
    <source>
        <dbReference type="Proteomes" id="UP000243900"/>
    </source>
</evidence>
<dbReference type="Proteomes" id="UP000243900">
    <property type="component" value="Unassembled WGS sequence"/>
</dbReference>
<feature type="compositionally biased region" description="Low complexity" evidence="1">
    <location>
        <begin position="20"/>
        <end position="40"/>
    </location>
</feature>
<feature type="compositionally biased region" description="Basic residues" evidence="1">
    <location>
        <begin position="9"/>
        <end position="19"/>
    </location>
</feature>
<dbReference type="NCBIfam" id="TIGR02292">
    <property type="entry name" value="ygfB_yecA"/>
    <property type="match status" value="1"/>
</dbReference>
<feature type="region of interest" description="Disordered" evidence="1">
    <location>
        <begin position="1"/>
        <end position="68"/>
    </location>
</feature>
<gene>
    <name evidence="2" type="ORF">C5O18_05800</name>
</gene>